<name>A0AAU7KCZ6_9GAMM</name>
<dbReference type="PANTHER" id="PTHR47505">
    <property type="entry name" value="DNA UTILIZATION PROTEIN YHGH"/>
    <property type="match status" value="1"/>
</dbReference>
<dbReference type="InterPro" id="IPR051910">
    <property type="entry name" value="ComF/GntX_DNA_util-trans"/>
</dbReference>
<evidence type="ECO:0000313" key="2">
    <source>
        <dbReference type="EMBL" id="XBO69454.1"/>
    </source>
</evidence>
<evidence type="ECO:0000256" key="1">
    <source>
        <dbReference type="ARBA" id="ARBA00008007"/>
    </source>
</evidence>
<dbReference type="PANTHER" id="PTHR47505:SF1">
    <property type="entry name" value="DNA UTILIZATION PROTEIN YHGH"/>
    <property type="match status" value="1"/>
</dbReference>
<dbReference type="EMBL" id="CP098827">
    <property type="protein sequence ID" value="XBO69454.1"/>
    <property type="molecule type" value="Genomic_DNA"/>
</dbReference>
<sequence>MAKLSTCVIGKVDHGVAKLMADRCLFCLATLAPGPGPGPGSGSRSGLAVIAAPGPVTVLLCDPCRRGLELNRCPCEGCGEPLPEHRWRRPAGERLCGRCLVEPLSFHEVRTPLIYRDEIRRLVQRFKAEAHLPSAQLLVALFLEASLVGENGVPDALIGVPRHPVRARRFGFDQGQWLACELGRRLGVPVRRAWRRRDDRPQHELGSRARRRIASGMFGIASGLPRHVALVDDVMTTGATLERLAQACRRAGARRVDAWALARTPPPWLC</sequence>
<proteinExistence type="inferred from homology"/>
<gene>
    <name evidence="2" type="ORF">NFG58_12535</name>
</gene>
<dbReference type="RefSeq" id="WP_348826614.1">
    <property type="nucleotide sequence ID" value="NZ_CP098827.1"/>
</dbReference>
<dbReference type="AlphaFoldDB" id="A0AAU7KCZ6"/>
<organism evidence="2">
    <name type="scientific">Halomonas sp. RT37</name>
    <dbReference type="NCBI Taxonomy" id="2950872"/>
    <lineage>
        <taxon>Bacteria</taxon>
        <taxon>Pseudomonadati</taxon>
        <taxon>Pseudomonadota</taxon>
        <taxon>Gammaproteobacteria</taxon>
        <taxon>Oceanospirillales</taxon>
        <taxon>Halomonadaceae</taxon>
        <taxon>Halomonas</taxon>
    </lineage>
</organism>
<accession>A0AAU7KCZ6</accession>
<dbReference type="SUPFAM" id="SSF53271">
    <property type="entry name" value="PRTase-like"/>
    <property type="match status" value="1"/>
</dbReference>
<dbReference type="InterPro" id="IPR000836">
    <property type="entry name" value="PRTase_dom"/>
</dbReference>
<dbReference type="CDD" id="cd06223">
    <property type="entry name" value="PRTases_typeI"/>
    <property type="match status" value="1"/>
</dbReference>
<reference evidence="2" key="1">
    <citation type="submission" date="2022-06" db="EMBL/GenBank/DDBJ databases">
        <title>A novel DMS-producing enzyme.</title>
        <authorList>
            <person name="Zhang Y."/>
        </authorList>
    </citation>
    <scope>NUCLEOTIDE SEQUENCE</scope>
    <source>
        <strain evidence="2">RT37</strain>
    </source>
</reference>
<protein>
    <submittedName>
        <fullName evidence="2">ComF family protein</fullName>
    </submittedName>
</protein>
<dbReference type="InterPro" id="IPR029057">
    <property type="entry name" value="PRTase-like"/>
</dbReference>
<comment type="similarity">
    <text evidence="1">Belongs to the ComF/GntX family.</text>
</comment>
<dbReference type="Gene3D" id="3.40.50.2020">
    <property type="match status" value="1"/>
</dbReference>